<dbReference type="GO" id="GO:0007165">
    <property type="term" value="P:signal transduction"/>
    <property type="evidence" value="ECO:0007669"/>
    <property type="project" value="UniProtKB-KW"/>
</dbReference>
<keyword evidence="8 13" id="KW-0675">Receptor</keyword>
<keyword evidence="6 13" id="KW-1133">Transmembrane helix</keyword>
<evidence type="ECO:0000313" key="15">
    <source>
        <dbReference type="Proteomes" id="UP000091820"/>
    </source>
</evidence>
<reference evidence="14" key="2">
    <citation type="submission" date="2020-05" db="UniProtKB">
        <authorList>
            <consortium name="EnsemblMetazoa"/>
        </authorList>
    </citation>
    <scope>IDENTIFICATION</scope>
    <source>
        <strain evidence="14">IAEA</strain>
    </source>
</reference>
<dbReference type="AlphaFoldDB" id="A0A1A9WB04"/>
<reference evidence="15" key="1">
    <citation type="submission" date="2014-03" db="EMBL/GenBank/DDBJ databases">
        <authorList>
            <person name="Aksoy S."/>
            <person name="Warren W."/>
            <person name="Wilson R.K."/>
        </authorList>
    </citation>
    <scope>NUCLEOTIDE SEQUENCE [LARGE SCALE GENOMIC DNA]</scope>
    <source>
        <strain evidence="15">IAEA</strain>
    </source>
</reference>
<keyword evidence="9 13" id="KW-0807">Transducer</keyword>
<evidence type="ECO:0000256" key="3">
    <source>
        <dbReference type="ARBA" id="ARBA00022606"/>
    </source>
</evidence>
<evidence type="ECO:0000256" key="2">
    <source>
        <dbReference type="ARBA" id="ARBA00022475"/>
    </source>
</evidence>
<evidence type="ECO:0000313" key="14">
    <source>
        <dbReference type="EnsemblMetazoa" id="GBRI012762-PA"/>
    </source>
</evidence>
<keyword evidence="7 13" id="KW-0472">Membrane</keyword>
<protein>
    <recommendedName>
        <fullName evidence="13">Odorant receptor</fullName>
    </recommendedName>
</protein>
<keyword evidence="15" id="KW-1185">Reference proteome</keyword>
<dbReference type="PANTHER" id="PTHR21137:SF37">
    <property type="entry name" value="ODORANT RECEPTOR 46A, ISOFORM B-RELATED"/>
    <property type="match status" value="1"/>
</dbReference>
<dbReference type="GO" id="GO:0005549">
    <property type="term" value="F:odorant binding"/>
    <property type="evidence" value="ECO:0007669"/>
    <property type="project" value="InterPro"/>
</dbReference>
<evidence type="ECO:0000256" key="11">
    <source>
        <dbReference type="ARBA" id="ARBA00037946"/>
    </source>
</evidence>
<dbReference type="Pfam" id="PF02949">
    <property type="entry name" value="7tm_6"/>
    <property type="match status" value="1"/>
</dbReference>
<dbReference type="STRING" id="37001.A0A1A9WB04"/>
<feature type="transmembrane region" description="Helical" evidence="13">
    <location>
        <begin position="87"/>
        <end position="110"/>
    </location>
</feature>
<sequence length="340" mass="39753">MVHVPLTFTITTLMWIKVIVSPNLIEAADVIYMAFTETALVVKILSAWRFARLLQFMFLEWQTNELFSLKNTSEELIWNRQFKIFKIFAFVYIISSLSIVILSFISVLYMGVHRLPFTYWTPPGWEQSSYFWYLCLYDVISMTITCTSNCTLDMYFCYLLKHNAACFRMVSLRLEKLGYSSEDATTNLKEIIIIHNKLQSMSSHCERIVSYPILSQILFSSLVLCFSIYRLQTISFVETPFDFLSVFQYMWVMAAQIYLPCHYCNELTVESTALNTAIYDCNWINMTAAERKTILLFMIYLRRPVVLRAGHFFEIGLPIFTKTMNNAYSLFALLLNMSDS</sequence>
<evidence type="ECO:0000256" key="5">
    <source>
        <dbReference type="ARBA" id="ARBA00022725"/>
    </source>
</evidence>
<name>A0A1A9WB04_9MUSC</name>
<dbReference type="VEuPathDB" id="VectorBase:GBRI012762"/>
<dbReference type="InterPro" id="IPR004117">
    <property type="entry name" value="7tm6_olfct_rcpt"/>
</dbReference>
<comment type="function">
    <text evidence="10">Odorant receptor which mediates acceptance or avoidance behavior, depending on its substrates. The odorant receptor repertoire encodes a large collection of odor stimuli that vary widely in identity, intensity, and duration. May form a complex with Orco to form odorant-sensing units, providing sensitive and prolonged odorant signaling and calcium permeability.</text>
</comment>
<dbReference type="PANTHER" id="PTHR21137">
    <property type="entry name" value="ODORANT RECEPTOR"/>
    <property type="match status" value="1"/>
</dbReference>
<evidence type="ECO:0000256" key="1">
    <source>
        <dbReference type="ARBA" id="ARBA00004651"/>
    </source>
</evidence>
<keyword evidence="2" id="KW-1003">Cell membrane</keyword>
<evidence type="ECO:0000256" key="8">
    <source>
        <dbReference type="ARBA" id="ARBA00023170"/>
    </source>
</evidence>
<comment type="similarity">
    <text evidence="11">Belongs to the insect chemoreceptor superfamily. Heteromeric odorant receptor channel (TC 1.A.69) family. Or2a subfamily.</text>
</comment>
<organism evidence="14 15">
    <name type="scientific">Glossina brevipalpis</name>
    <dbReference type="NCBI Taxonomy" id="37001"/>
    <lineage>
        <taxon>Eukaryota</taxon>
        <taxon>Metazoa</taxon>
        <taxon>Ecdysozoa</taxon>
        <taxon>Arthropoda</taxon>
        <taxon>Hexapoda</taxon>
        <taxon>Insecta</taxon>
        <taxon>Pterygota</taxon>
        <taxon>Neoptera</taxon>
        <taxon>Endopterygota</taxon>
        <taxon>Diptera</taxon>
        <taxon>Brachycera</taxon>
        <taxon>Muscomorpha</taxon>
        <taxon>Hippoboscoidea</taxon>
        <taxon>Glossinidae</taxon>
        <taxon>Glossina</taxon>
    </lineage>
</organism>
<dbReference type="GO" id="GO:0004984">
    <property type="term" value="F:olfactory receptor activity"/>
    <property type="evidence" value="ECO:0007669"/>
    <property type="project" value="InterPro"/>
</dbReference>
<evidence type="ECO:0000256" key="12">
    <source>
        <dbReference type="ARBA" id="ARBA00038679"/>
    </source>
</evidence>
<keyword evidence="5 13" id="KW-0552">Olfaction</keyword>
<comment type="subcellular location">
    <subcellularLocation>
        <location evidence="1 13">Cell membrane</location>
        <topology evidence="1 13">Multi-pass membrane protein</topology>
    </subcellularLocation>
</comment>
<evidence type="ECO:0000256" key="10">
    <source>
        <dbReference type="ARBA" id="ARBA00037764"/>
    </source>
</evidence>
<dbReference type="GO" id="GO:0005886">
    <property type="term" value="C:plasma membrane"/>
    <property type="evidence" value="ECO:0007669"/>
    <property type="project" value="UniProtKB-SubCell"/>
</dbReference>
<feature type="transmembrane region" description="Helical" evidence="13">
    <location>
        <begin position="130"/>
        <end position="152"/>
    </location>
</feature>
<keyword evidence="4 13" id="KW-0812">Transmembrane</keyword>
<dbReference type="Proteomes" id="UP000091820">
    <property type="component" value="Unassembled WGS sequence"/>
</dbReference>
<evidence type="ECO:0000256" key="7">
    <source>
        <dbReference type="ARBA" id="ARBA00023136"/>
    </source>
</evidence>
<keyword evidence="3 13" id="KW-0716">Sensory transduction</keyword>
<evidence type="ECO:0000256" key="13">
    <source>
        <dbReference type="RuleBase" id="RU351113"/>
    </source>
</evidence>
<evidence type="ECO:0000256" key="6">
    <source>
        <dbReference type="ARBA" id="ARBA00022989"/>
    </source>
</evidence>
<comment type="subunit">
    <text evidence="12">Interacts with Orco. Complexes exist early in the endomembrane system in olfactory sensory neurons (OSNs), coupling these complexes to the conserved ciliary trafficking pathway.</text>
</comment>
<evidence type="ECO:0000256" key="9">
    <source>
        <dbReference type="ARBA" id="ARBA00023224"/>
    </source>
</evidence>
<proteinExistence type="inferred from homology"/>
<comment type="caution">
    <text evidence="13">Lacks conserved residue(s) required for the propagation of feature annotation.</text>
</comment>
<dbReference type="EnsemblMetazoa" id="GBRI012762-RA">
    <property type="protein sequence ID" value="GBRI012762-PA"/>
    <property type="gene ID" value="GBRI012762"/>
</dbReference>
<evidence type="ECO:0000256" key="4">
    <source>
        <dbReference type="ARBA" id="ARBA00022692"/>
    </source>
</evidence>
<accession>A0A1A9WB04</accession>